<organism evidence="1 2">
    <name type="scientific">Streptomyces albospinus</name>
    <dbReference type="NCBI Taxonomy" id="285515"/>
    <lineage>
        <taxon>Bacteria</taxon>
        <taxon>Bacillati</taxon>
        <taxon>Actinomycetota</taxon>
        <taxon>Actinomycetes</taxon>
        <taxon>Kitasatosporales</taxon>
        <taxon>Streptomycetaceae</taxon>
        <taxon>Streptomyces</taxon>
    </lineage>
</organism>
<evidence type="ECO:0000313" key="2">
    <source>
        <dbReference type="Proteomes" id="UP000654471"/>
    </source>
</evidence>
<gene>
    <name evidence="1" type="ORF">GCM10010211_82300</name>
</gene>
<evidence type="ECO:0000313" key="1">
    <source>
        <dbReference type="EMBL" id="GGV02493.1"/>
    </source>
</evidence>
<name>A0ABQ2VPC2_9ACTN</name>
<reference evidence="2" key="1">
    <citation type="journal article" date="2019" name="Int. J. Syst. Evol. Microbiol.">
        <title>The Global Catalogue of Microorganisms (GCM) 10K type strain sequencing project: providing services to taxonomists for standard genome sequencing and annotation.</title>
        <authorList>
            <consortium name="The Broad Institute Genomics Platform"/>
            <consortium name="The Broad Institute Genome Sequencing Center for Infectious Disease"/>
            <person name="Wu L."/>
            <person name="Ma J."/>
        </authorList>
    </citation>
    <scope>NUCLEOTIDE SEQUENCE [LARGE SCALE GENOMIC DNA]</scope>
    <source>
        <strain evidence="2">JCM 3399</strain>
    </source>
</reference>
<dbReference type="EMBL" id="BMRP01000078">
    <property type="protein sequence ID" value="GGV02493.1"/>
    <property type="molecule type" value="Genomic_DNA"/>
</dbReference>
<keyword evidence="2" id="KW-1185">Reference proteome</keyword>
<protein>
    <submittedName>
        <fullName evidence="1">Uncharacterized protein</fullName>
    </submittedName>
</protein>
<sequence>MRITARNPRAAIEIDGSRWDPGSLSGYTISHHEGEPPHVVLHVENDDAAEFEGLARVAVAGPVAVEPTAAEFLAAIDPEELEPAVLARPDLGKGPYSLTKAMLTQLGEWAHGA</sequence>
<accession>A0ABQ2VPC2</accession>
<comment type="caution">
    <text evidence="1">The sequence shown here is derived from an EMBL/GenBank/DDBJ whole genome shotgun (WGS) entry which is preliminary data.</text>
</comment>
<proteinExistence type="predicted"/>
<dbReference type="Proteomes" id="UP000654471">
    <property type="component" value="Unassembled WGS sequence"/>
</dbReference>